<keyword evidence="4 7" id="KW-0999">Mitochondrion inner membrane</keyword>
<dbReference type="InterPro" id="IPR004202">
    <property type="entry name" value="COX7C/Cox8"/>
</dbReference>
<evidence type="ECO:0000256" key="1">
    <source>
        <dbReference type="ARBA" id="ARBA00004434"/>
    </source>
</evidence>
<evidence type="ECO:0000256" key="2">
    <source>
        <dbReference type="ARBA" id="ARBA00004673"/>
    </source>
</evidence>
<comment type="subunit">
    <text evidence="7">Component of the cytochrome c oxidase (complex IV, CIV), a multisubunit enzyme composed of a catalytic core of 3 subunits and several supernumerary subunits. The complex exists as a monomer or a dimer and forms supercomplexes (SCs) in the inner mitochondrial membrane with ubiquinol-cytochrome c oxidoreductase (cytochrome b-c1 complex, complex III, CIII).</text>
</comment>
<keyword evidence="7" id="KW-0812">Transmembrane</keyword>
<dbReference type="GO" id="GO:0006123">
    <property type="term" value="P:mitochondrial electron transport, cytochrome c to oxygen"/>
    <property type="evidence" value="ECO:0007669"/>
    <property type="project" value="UniProtKB-UniRule"/>
</dbReference>
<keyword evidence="6 7" id="KW-0472">Membrane</keyword>
<comment type="pathway">
    <text evidence="2 7">Energy metabolism; oxidative phosphorylation.</text>
</comment>
<evidence type="ECO:0000256" key="7">
    <source>
        <dbReference type="RuleBase" id="RU368123"/>
    </source>
</evidence>
<name>A0AAD6UBM4_9AGAR</name>
<keyword evidence="5 7" id="KW-0496">Mitochondrion</keyword>
<dbReference type="InterPro" id="IPR036636">
    <property type="entry name" value="COX7C/Cox8_sf"/>
</dbReference>
<keyword evidence="9" id="KW-1185">Reference proteome</keyword>
<evidence type="ECO:0000256" key="5">
    <source>
        <dbReference type="ARBA" id="ARBA00023128"/>
    </source>
</evidence>
<gene>
    <name evidence="8" type="ORF">B0H15DRAFT_104314</name>
</gene>
<comment type="subcellular location">
    <subcellularLocation>
        <location evidence="1 7">Mitochondrion inner membrane</location>
        <topology evidence="1 7">Single-pass membrane protein</topology>
    </subcellularLocation>
</comment>
<dbReference type="Pfam" id="PF02935">
    <property type="entry name" value="COX7C"/>
    <property type="match status" value="1"/>
</dbReference>
<dbReference type="Gene3D" id="4.10.49.10">
    <property type="entry name" value="Cytochrome c oxidase subunit VIIc"/>
    <property type="match status" value="1"/>
</dbReference>
<proteinExistence type="inferred from homology"/>
<keyword evidence="7" id="KW-0809">Transit peptide</keyword>
<evidence type="ECO:0000256" key="4">
    <source>
        <dbReference type="ARBA" id="ARBA00022792"/>
    </source>
</evidence>
<comment type="function">
    <text evidence="7">Component of the cytochrome c oxidase, the last enzyme in the mitochondrial electron transport chain which drives oxidative phosphorylation. The respiratory chain contains 3 multisubunit complexes succinate dehydrogenase (complex II, CII), ubiquinol-cytochrome c oxidoreductase (cytochrome b-c1 complex, complex III, CIII) and cytochrome c oxidase (complex IV, CIV), that cooperate to transfer electrons derived from NADH and succinate to molecular oxygen, creating an electrochemical gradient over the inner membrane that drives transmembrane transport and the ATP synthase. Cytochrome c oxidase is the component of the respiratory chain that catalyzes the reduction of oxygen to water. Electrons originating from reduced cytochrome c in the intermembrane space (IMS) are transferred via the dinuclear copper A center (CU(A)) of subunit 2 and heme A of subunit 1 to the active site in subunit 1, a binuclear center (BNC) formed by heme A3 and copper B (CU(B)). The BNC reduces molecular oxygen to 2 water molecules using 4 electrons from cytochrome c in the IMS and 4 protons from the mitochondrial matrix.</text>
</comment>
<evidence type="ECO:0000256" key="6">
    <source>
        <dbReference type="ARBA" id="ARBA00023136"/>
    </source>
</evidence>
<evidence type="ECO:0000256" key="3">
    <source>
        <dbReference type="ARBA" id="ARBA00010514"/>
    </source>
</evidence>
<keyword evidence="7" id="KW-1133">Transmembrane helix</keyword>
<dbReference type="EMBL" id="JARJCN010000013">
    <property type="protein sequence ID" value="KAJ7095295.1"/>
    <property type="molecule type" value="Genomic_DNA"/>
</dbReference>
<evidence type="ECO:0000313" key="8">
    <source>
        <dbReference type="EMBL" id="KAJ7095295.1"/>
    </source>
</evidence>
<comment type="similarity">
    <text evidence="3 7">Belongs to the cytochrome c oxidase VIIc family.</text>
</comment>
<dbReference type="GO" id="GO:0045277">
    <property type="term" value="C:respiratory chain complex IV"/>
    <property type="evidence" value="ECO:0007669"/>
    <property type="project" value="UniProtKB-UniRule"/>
</dbReference>
<sequence length="74" mass="8114">MLVARIARTPALRQLHTTARLRSGHGDYNHLPFVAPYQGASKVGFGVKMAVILSIGFSIPFVAVEIQHMKNKPT</sequence>
<dbReference type="Proteomes" id="UP001222325">
    <property type="component" value="Unassembled WGS sequence"/>
</dbReference>
<feature type="transmembrane region" description="Helical" evidence="7">
    <location>
        <begin position="45"/>
        <end position="64"/>
    </location>
</feature>
<accession>A0AAD6UBM4</accession>
<comment type="caution">
    <text evidence="8">The sequence shown here is derived from an EMBL/GenBank/DDBJ whole genome shotgun (WGS) entry which is preliminary data.</text>
</comment>
<protein>
    <recommendedName>
        <fullName evidence="7">Cytochrome c oxidase subunit 8, mitochondrial</fullName>
    </recommendedName>
    <alternativeName>
        <fullName evidence="7">Cytochrome c oxidase polypeptide VIII</fullName>
    </alternativeName>
</protein>
<dbReference type="AlphaFoldDB" id="A0AAD6UBM4"/>
<evidence type="ECO:0000313" key="9">
    <source>
        <dbReference type="Proteomes" id="UP001222325"/>
    </source>
</evidence>
<reference evidence="8" key="1">
    <citation type="submission" date="2023-03" db="EMBL/GenBank/DDBJ databases">
        <title>Massive genome expansion in bonnet fungi (Mycena s.s.) driven by repeated elements and novel gene families across ecological guilds.</title>
        <authorList>
            <consortium name="Lawrence Berkeley National Laboratory"/>
            <person name="Harder C.B."/>
            <person name="Miyauchi S."/>
            <person name="Viragh M."/>
            <person name="Kuo A."/>
            <person name="Thoen E."/>
            <person name="Andreopoulos B."/>
            <person name="Lu D."/>
            <person name="Skrede I."/>
            <person name="Drula E."/>
            <person name="Henrissat B."/>
            <person name="Morin E."/>
            <person name="Kohler A."/>
            <person name="Barry K."/>
            <person name="LaButti K."/>
            <person name="Morin E."/>
            <person name="Salamov A."/>
            <person name="Lipzen A."/>
            <person name="Mereny Z."/>
            <person name="Hegedus B."/>
            <person name="Baldrian P."/>
            <person name="Stursova M."/>
            <person name="Weitz H."/>
            <person name="Taylor A."/>
            <person name="Grigoriev I.V."/>
            <person name="Nagy L.G."/>
            <person name="Martin F."/>
            <person name="Kauserud H."/>
        </authorList>
    </citation>
    <scope>NUCLEOTIDE SEQUENCE</scope>
    <source>
        <strain evidence="8">CBHHK173m</strain>
    </source>
</reference>
<dbReference type="GO" id="GO:0005743">
    <property type="term" value="C:mitochondrial inner membrane"/>
    <property type="evidence" value="ECO:0007669"/>
    <property type="project" value="UniProtKB-SubCell"/>
</dbReference>
<organism evidence="8 9">
    <name type="scientific">Mycena belliarum</name>
    <dbReference type="NCBI Taxonomy" id="1033014"/>
    <lineage>
        <taxon>Eukaryota</taxon>
        <taxon>Fungi</taxon>
        <taxon>Dikarya</taxon>
        <taxon>Basidiomycota</taxon>
        <taxon>Agaricomycotina</taxon>
        <taxon>Agaricomycetes</taxon>
        <taxon>Agaricomycetidae</taxon>
        <taxon>Agaricales</taxon>
        <taxon>Marasmiineae</taxon>
        <taxon>Mycenaceae</taxon>
        <taxon>Mycena</taxon>
    </lineage>
</organism>